<dbReference type="InterPro" id="IPR036388">
    <property type="entry name" value="WH-like_DNA-bd_sf"/>
</dbReference>
<accession>A0A512BBI2</accession>
<evidence type="ECO:0000256" key="1">
    <source>
        <dbReference type="ARBA" id="ARBA00011046"/>
    </source>
</evidence>
<dbReference type="Gene3D" id="1.10.4040.10">
    <property type="entry name" value="Penicillinase repressor domain"/>
    <property type="match status" value="1"/>
</dbReference>
<keyword evidence="6" id="KW-1185">Reference proteome</keyword>
<evidence type="ECO:0000256" key="2">
    <source>
        <dbReference type="ARBA" id="ARBA00023015"/>
    </source>
</evidence>
<dbReference type="GO" id="GO:0003677">
    <property type="term" value="F:DNA binding"/>
    <property type="evidence" value="ECO:0007669"/>
    <property type="project" value="UniProtKB-KW"/>
</dbReference>
<evidence type="ECO:0000313" key="6">
    <source>
        <dbReference type="Proteomes" id="UP000321513"/>
    </source>
</evidence>
<dbReference type="SUPFAM" id="SSF46785">
    <property type="entry name" value="Winged helix' DNA-binding domain"/>
    <property type="match status" value="1"/>
</dbReference>
<proteinExistence type="inferred from homology"/>
<dbReference type="EMBL" id="BJYT01000006">
    <property type="protein sequence ID" value="GEO09326.1"/>
    <property type="molecule type" value="Genomic_DNA"/>
</dbReference>
<protein>
    <recommendedName>
        <fullName evidence="7">Transcriptional regulator</fullName>
    </recommendedName>
</protein>
<dbReference type="InterPro" id="IPR005650">
    <property type="entry name" value="BlaI_family"/>
</dbReference>
<evidence type="ECO:0008006" key="7">
    <source>
        <dbReference type="Google" id="ProtNLM"/>
    </source>
</evidence>
<reference evidence="5 6" key="1">
    <citation type="submission" date="2019-07" db="EMBL/GenBank/DDBJ databases">
        <title>Whole genome shotgun sequence of Segetibacter aerophilus NBRC 106135.</title>
        <authorList>
            <person name="Hosoyama A."/>
            <person name="Uohara A."/>
            <person name="Ohji S."/>
            <person name="Ichikawa N."/>
        </authorList>
    </citation>
    <scope>NUCLEOTIDE SEQUENCE [LARGE SCALE GENOMIC DNA]</scope>
    <source>
        <strain evidence="5 6">NBRC 106135</strain>
    </source>
</reference>
<keyword evidence="3" id="KW-0238">DNA-binding</keyword>
<gene>
    <name evidence="5" type="ORF">SAE01_18220</name>
</gene>
<comment type="caution">
    <text evidence="5">The sequence shown here is derived from an EMBL/GenBank/DDBJ whole genome shotgun (WGS) entry which is preliminary data.</text>
</comment>
<dbReference type="PIRSF" id="PIRSF019455">
    <property type="entry name" value="CopR_AtkY"/>
    <property type="match status" value="1"/>
</dbReference>
<keyword evidence="2" id="KW-0805">Transcription regulation</keyword>
<dbReference type="Pfam" id="PF03965">
    <property type="entry name" value="Penicillinase_R"/>
    <property type="match status" value="1"/>
</dbReference>
<name>A0A512BBI2_9BACT</name>
<dbReference type="RefSeq" id="WP_147203452.1">
    <property type="nucleotide sequence ID" value="NZ_BJYT01000006.1"/>
</dbReference>
<evidence type="ECO:0000313" key="5">
    <source>
        <dbReference type="EMBL" id="GEO09326.1"/>
    </source>
</evidence>
<dbReference type="OrthoDB" id="1098508at2"/>
<evidence type="ECO:0000256" key="3">
    <source>
        <dbReference type="ARBA" id="ARBA00023125"/>
    </source>
</evidence>
<dbReference type="AlphaFoldDB" id="A0A512BBI2"/>
<dbReference type="Gene3D" id="1.10.10.10">
    <property type="entry name" value="Winged helix-like DNA-binding domain superfamily/Winged helix DNA-binding domain"/>
    <property type="match status" value="1"/>
</dbReference>
<sequence>MKKSLTKAEEQIMQALWKIEKGFLKEIIDALPDPKPHSNTVATILKILVDKKFVGIETFGRQNQYSALVAKDEYTSSSIKTLVEGYFDGSFSDAVSFMVDKNKLSVEDLELLLKQIKKQKK</sequence>
<evidence type="ECO:0000256" key="4">
    <source>
        <dbReference type="ARBA" id="ARBA00023163"/>
    </source>
</evidence>
<keyword evidence="4" id="KW-0804">Transcription</keyword>
<dbReference type="Proteomes" id="UP000321513">
    <property type="component" value="Unassembled WGS sequence"/>
</dbReference>
<dbReference type="GO" id="GO:0045892">
    <property type="term" value="P:negative regulation of DNA-templated transcription"/>
    <property type="evidence" value="ECO:0007669"/>
    <property type="project" value="InterPro"/>
</dbReference>
<dbReference type="InterPro" id="IPR036390">
    <property type="entry name" value="WH_DNA-bd_sf"/>
</dbReference>
<organism evidence="5 6">
    <name type="scientific">Segetibacter aerophilus</name>
    <dbReference type="NCBI Taxonomy" id="670293"/>
    <lineage>
        <taxon>Bacteria</taxon>
        <taxon>Pseudomonadati</taxon>
        <taxon>Bacteroidota</taxon>
        <taxon>Chitinophagia</taxon>
        <taxon>Chitinophagales</taxon>
        <taxon>Chitinophagaceae</taxon>
        <taxon>Segetibacter</taxon>
    </lineage>
</organism>
<comment type="similarity">
    <text evidence="1">Belongs to the BlaI transcriptional regulatory family.</text>
</comment>